<protein>
    <recommendedName>
        <fullName evidence="3">Flagellar basal body rod protein FlgB</fullName>
    </recommendedName>
</protein>
<keyword evidence="8" id="KW-0966">Cell projection</keyword>
<name>A0A024LTZ9_9HYPH</name>
<reference evidence="8" key="2">
    <citation type="submission" date="2014-05" db="EMBL/GenBank/DDBJ databases">
        <title>Genome sequencing of Bartonella spp. isolated from human blood.</title>
        <authorList>
            <person name="Raoult D."/>
        </authorList>
    </citation>
    <scope>NUCLEOTIDE SEQUENCE</scope>
    <source>
        <strain evidence="8">MVT06</strain>
    </source>
</reference>
<evidence type="ECO:0000313" key="8">
    <source>
        <dbReference type="EMBL" id="CDP80554.1"/>
    </source>
</evidence>
<dbReference type="NCBIfam" id="NF004653">
    <property type="entry name" value="PRK06003.1"/>
    <property type="match status" value="1"/>
</dbReference>
<evidence type="ECO:0000256" key="6">
    <source>
        <dbReference type="ARBA" id="ARBA00026072"/>
    </source>
</evidence>
<comment type="subunit">
    <text evidence="6">The basal body constitutes a major portion of the flagellar organelle and consists of a number of rings mounted on a central rod. In Gram-negative bacteria, at least four rings, L, P, S and M are present, whereas Gram-positive bacteria lack the L and P rings. The rod consists of about 26 subunits of FlgG in the distal portion, and FlgB, FlgC and FlgF build up the proximal portion of the rod with about 6 subunits each. Rod assembly occurs by export via the flagellum-specific pathway of its constituent proteins and by their incorporation into the rod structure in the probable order of FlgB, FlgC, FlgF and FlgG. Another protein, FliE, also assembles onto the stable rod structure.</text>
</comment>
<evidence type="ECO:0000256" key="5">
    <source>
        <dbReference type="ARBA" id="ARBA00024934"/>
    </source>
</evidence>
<evidence type="ECO:0000259" key="7">
    <source>
        <dbReference type="Pfam" id="PF00460"/>
    </source>
</evidence>
<organism evidence="8">
    <name type="scientific">Bartonella schoenbuchensis</name>
    <dbReference type="NCBI Taxonomy" id="165694"/>
    <lineage>
        <taxon>Bacteria</taxon>
        <taxon>Pseudomonadati</taxon>
        <taxon>Pseudomonadota</taxon>
        <taxon>Alphaproteobacteria</taxon>
        <taxon>Hyphomicrobiales</taxon>
        <taxon>Bartonellaceae</taxon>
        <taxon>Bartonella</taxon>
    </lineage>
</organism>
<sequence length="128" mass="14179">MDSVNLFDIANKQADWLTVRQKAIASNVANANTPGYKARDVQDFPAVLQNQTISMAVTNVRHIDLTDNGMEAQAIRSENIMEITHSGNNVDLEEEMRKGGEVNREMSLNTAIVKAFHRMMMVTVKGGS</sequence>
<dbReference type="Pfam" id="PF00460">
    <property type="entry name" value="Flg_bb_rod"/>
    <property type="match status" value="1"/>
</dbReference>
<dbReference type="GO" id="GO:0071973">
    <property type="term" value="P:bacterial-type flagellum-dependent cell motility"/>
    <property type="evidence" value="ECO:0007669"/>
    <property type="project" value="InterPro"/>
</dbReference>
<evidence type="ECO:0000256" key="2">
    <source>
        <dbReference type="ARBA" id="ARBA00009677"/>
    </source>
</evidence>
<proteinExistence type="inferred from homology"/>
<feature type="domain" description="Flagellar basal body rod protein N-terminal" evidence="7">
    <location>
        <begin position="19"/>
        <end position="37"/>
    </location>
</feature>
<evidence type="ECO:0000256" key="4">
    <source>
        <dbReference type="ARBA" id="ARBA00023143"/>
    </source>
</evidence>
<dbReference type="AlphaFoldDB" id="A0A024LTZ9"/>
<keyword evidence="8" id="KW-0282">Flagellum</keyword>
<comment type="similarity">
    <text evidence="2">Belongs to the flagella basal body rod proteins family.</text>
</comment>
<dbReference type="PROSITE" id="PS00588">
    <property type="entry name" value="FLAGELLA_BB_ROD"/>
    <property type="match status" value="1"/>
</dbReference>
<evidence type="ECO:0000256" key="3">
    <source>
        <dbReference type="ARBA" id="ARBA00014376"/>
    </source>
</evidence>
<dbReference type="EMBL" id="HG977197">
    <property type="protein sequence ID" value="CDP80554.1"/>
    <property type="molecule type" value="Genomic_DNA"/>
</dbReference>
<evidence type="ECO:0000256" key="1">
    <source>
        <dbReference type="ARBA" id="ARBA00004117"/>
    </source>
</evidence>
<dbReference type="GO" id="GO:0030694">
    <property type="term" value="C:bacterial-type flagellum basal body, rod"/>
    <property type="evidence" value="ECO:0007669"/>
    <property type="project" value="InterPro"/>
</dbReference>
<accession>A0A024LTZ9</accession>
<reference evidence="8" key="1">
    <citation type="submission" date="2013-11" db="EMBL/GenBank/DDBJ databases">
        <authorList>
            <person name="GENOMES U."/>
        </authorList>
    </citation>
    <scope>NUCLEOTIDE SEQUENCE</scope>
    <source>
        <strain evidence="8">MVT06</strain>
    </source>
</reference>
<keyword evidence="4" id="KW-0975">Bacterial flagellum</keyword>
<comment type="subcellular location">
    <subcellularLocation>
        <location evidence="1">Bacterial flagellum basal body</location>
    </subcellularLocation>
</comment>
<gene>
    <name evidence="8" type="primary">flgB</name>
    <name evidence="8" type="ORF">BN1046_01497</name>
</gene>
<comment type="function">
    <text evidence="5">Structural component of flagellum, the bacterial motility apparatus. Part of the rod structure of flagellar basal body.</text>
</comment>
<dbReference type="InterPro" id="IPR019776">
    <property type="entry name" value="Flagellar_basal_body_rod_CS"/>
</dbReference>
<dbReference type="InterPro" id="IPR001444">
    <property type="entry name" value="Flag_bb_rod_N"/>
</dbReference>
<dbReference type="InterPro" id="IPR006300">
    <property type="entry name" value="FlgB"/>
</dbReference>
<keyword evidence="8" id="KW-0969">Cilium</keyword>
<dbReference type="NCBIfam" id="TIGR01396">
    <property type="entry name" value="FlgB"/>
    <property type="match status" value="1"/>
</dbReference>